<dbReference type="PANTHER" id="PTHR31286">
    <property type="entry name" value="GLYCINE-RICH CELL WALL STRUCTURAL PROTEIN 1.8-LIKE"/>
    <property type="match status" value="1"/>
</dbReference>
<keyword evidence="1" id="KW-0479">Metal-binding</keyword>
<accession>A0A2H5QJZ1</accession>
<feature type="region of interest" description="Disordered" evidence="2">
    <location>
        <begin position="148"/>
        <end position="176"/>
    </location>
</feature>
<gene>
    <name evidence="4" type="ORF">CUMW_237410</name>
</gene>
<evidence type="ECO:0000259" key="3">
    <source>
        <dbReference type="PROSITE" id="PS50158"/>
    </source>
</evidence>
<keyword evidence="5" id="KW-1185">Reference proteome</keyword>
<keyword evidence="1" id="KW-0863">Zinc-finger</keyword>
<dbReference type="EMBL" id="BDQV01000438">
    <property type="protein sequence ID" value="GAY64941.1"/>
    <property type="molecule type" value="Genomic_DNA"/>
</dbReference>
<name>A0A2H5QJZ1_CITUN</name>
<dbReference type="Proteomes" id="UP000236630">
    <property type="component" value="Unassembled WGS sequence"/>
</dbReference>
<dbReference type="SUPFAM" id="SSF57756">
    <property type="entry name" value="Retrovirus zinc finger-like domains"/>
    <property type="match status" value="1"/>
</dbReference>
<dbReference type="GO" id="GO:0003676">
    <property type="term" value="F:nucleic acid binding"/>
    <property type="evidence" value="ECO:0007669"/>
    <property type="project" value="InterPro"/>
</dbReference>
<proteinExistence type="predicted"/>
<dbReference type="InterPro" id="IPR040256">
    <property type="entry name" value="At4g02000-like"/>
</dbReference>
<sequence length="176" mass="19896">MEDHNELDEEFLGREEDLEFDTEDVTISEKESIPSISFSKKIHAQLVKPWMNAVVAKLLGRTIGYRALCNRLNDLRKMSQGFSVIDFFLVRFKTEGDAHYALTQDGKMQKVEYENFPVICFNCGIYGHKNENCPQLKTIKGATKNSENNGVGNITNSGGDKLWSSTVIPTNPSFRP</sequence>
<dbReference type="PANTHER" id="PTHR31286:SF99">
    <property type="entry name" value="DUF4283 DOMAIN-CONTAINING PROTEIN"/>
    <property type="match status" value="1"/>
</dbReference>
<reference evidence="4 5" key="1">
    <citation type="journal article" date="2017" name="Front. Genet.">
        <title>Draft sequencing of the heterozygous diploid genome of Satsuma (Citrus unshiu Marc.) using a hybrid assembly approach.</title>
        <authorList>
            <person name="Shimizu T."/>
            <person name="Tanizawa Y."/>
            <person name="Mochizuki T."/>
            <person name="Nagasaki H."/>
            <person name="Yoshioka T."/>
            <person name="Toyoda A."/>
            <person name="Fujiyama A."/>
            <person name="Kaminuma E."/>
            <person name="Nakamura Y."/>
        </authorList>
    </citation>
    <scope>NUCLEOTIDE SEQUENCE [LARGE SCALE GENOMIC DNA]</scope>
    <source>
        <strain evidence="5">cv. Miyagawa wase</strain>
    </source>
</reference>
<comment type="caution">
    <text evidence="4">The sequence shown here is derived from an EMBL/GenBank/DDBJ whole genome shotgun (WGS) entry which is preliminary data.</text>
</comment>
<dbReference type="InterPro" id="IPR001878">
    <property type="entry name" value="Znf_CCHC"/>
</dbReference>
<dbReference type="PROSITE" id="PS50158">
    <property type="entry name" value="ZF_CCHC"/>
    <property type="match status" value="1"/>
</dbReference>
<dbReference type="AlphaFoldDB" id="A0A2H5QJZ1"/>
<feature type="domain" description="CCHC-type" evidence="3">
    <location>
        <begin position="120"/>
        <end position="135"/>
    </location>
</feature>
<dbReference type="InterPro" id="IPR036875">
    <property type="entry name" value="Znf_CCHC_sf"/>
</dbReference>
<protein>
    <recommendedName>
        <fullName evidence="3">CCHC-type domain-containing protein</fullName>
    </recommendedName>
</protein>
<evidence type="ECO:0000313" key="4">
    <source>
        <dbReference type="EMBL" id="GAY64941.1"/>
    </source>
</evidence>
<dbReference type="GO" id="GO:0008270">
    <property type="term" value="F:zinc ion binding"/>
    <property type="evidence" value="ECO:0007669"/>
    <property type="project" value="UniProtKB-KW"/>
</dbReference>
<evidence type="ECO:0000313" key="5">
    <source>
        <dbReference type="Proteomes" id="UP000236630"/>
    </source>
</evidence>
<dbReference type="STRING" id="55188.A0A2H5QJZ1"/>
<evidence type="ECO:0000256" key="2">
    <source>
        <dbReference type="SAM" id="MobiDB-lite"/>
    </source>
</evidence>
<keyword evidence="1" id="KW-0862">Zinc</keyword>
<organism evidence="4 5">
    <name type="scientific">Citrus unshiu</name>
    <name type="common">Satsuma mandarin</name>
    <name type="synonym">Citrus nobilis var. unshiu</name>
    <dbReference type="NCBI Taxonomy" id="55188"/>
    <lineage>
        <taxon>Eukaryota</taxon>
        <taxon>Viridiplantae</taxon>
        <taxon>Streptophyta</taxon>
        <taxon>Embryophyta</taxon>
        <taxon>Tracheophyta</taxon>
        <taxon>Spermatophyta</taxon>
        <taxon>Magnoliopsida</taxon>
        <taxon>eudicotyledons</taxon>
        <taxon>Gunneridae</taxon>
        <taxon>Pentapetalae</taxon>
        <taxon>rosids</taxon>
        <taxon>malvids</taxon>
        <taxon>Sapindales</taxon>
        <taxon>Rutaceae</taxon>
        <taxon>Aurantioideae</taxon>
        <taxon>Citrus</taxon>
    </lineage>
</organism>
<evidence type="ECO:0000256" key="1">
    <source>
        <dbReference type="PROSITE-ProRule" id="PRU00047"/>
    </source>
</evidence>